<organism evidence="2 3">
    <name type="scientific">Lymnaea stagnalis</name>
    <name type="common">Great pond snail</name>
    <name type="synonym">Helix stagnalis</name>
    <dbReference type="NCBI Taxonomy" id="6523"/>
    <lineage>
        <taxon>Eukaryota</taxon>
        <taxon>Metazoa</taxon>
        <taxon>Spiralia</taxon>
        <taxon>Lophotrochozoa</taxon>
        <taxon>Mollusca</taxon>
        <taxon>Gastropoda</taxon>
        <taxon>Heterobranchia</taxon>
        <taxon>Euthyneura</taxon>
        <taxon>Panpulmonata</taxon>
        <taxon>Hygrophila</taxon>
        <taxon>Lymnaeoidea</taxon>
        <taxon>Lymnaeidae</taxon>
        <taxon>Lymnaea</taxon>
    </lineage>
</organism>
<evidence type="ECO:0000313" key="3">
    <source>
        <dbReference type="Proteomes" id="UP001497497"/>
    </source>
</evidence>
<gene>
    <name evidence="2" type="ORF">GSLYS_00018532001</name>
</gene>
<dbReference type="InterPro" id="IPR000626">
    <property type="entry name" value="Ubiquitin-like_dom"/>
</dbReference>
<name>A0AAV2IFM6_LYMST</name>
<proteinExistence type="predicted"/>
<dbReference type="InterPro" id="IPR029071">
    <property type="entry name" value="Ubiquitin-like_domsf"/>
</dbReference>
<dbReference type="PANTHER" id="PTHR47824:SF3">
    <property type="entry name" value="UBIQUITIN-LIKE DOMAIN-CONTAINING PROTEIN"/>
    <property type="match status" value="1"/>
</dbReference>
<dbReference type="Proteomes" id="UP001497497">
    <property type="component" value="Unassembled WGS sequence"/>
</dbReference>
<dbReference type="EMBL" id="CAXITT010000670">
    <property type="protein sequence ID" value="CAL1545049.1"/>
    <property type="molecule type" value="Genomic_DNA"/>
</dbReference>
<evidence type="ECO:0000259" key="1">
    <source>
        <dbReference type="PROSITE" id="PS50053"/>
    </source>
</evidence>
<dbReference type="AlphaFoldDB" id="A0AAV2IFM6"/>
<sequence>MATNGSEIFVKLPSGRNARYEVLPSQKLQELCNSIAAEEKVKSSQVTLKFQGKLLDNDKTVAEYGIRVETILKAEILFPEILDMVVNLPGGRIDEIVISNLEPVSSLYQIVADKIPITWTKIKLKVEGRQIGFSSTPLCKAGLARGIIISAEITENETSGENKAQQSELDKETVESVLSSFNARGKHVEVAFSFDTTGSMYSYLTTIREKLRMCCTRLLQDIPNIRISIIAHGDYCDSESLYAIRHVDLTSEVQTLVHFAMDVPATSGGDSPECYELVLKKAQQLDWSEDAAKALVVIGDQHPHPPSYTDQSICWQDELDILCGMGVKVYGVQAGADSMSANFYKELAEVSQGCYLELKHIDVITDMFLAVCYNETDNNMLEDYEQELVTAGNMTVLKQDMISQLKQNHTKMDSTSEQSSGLNKKRYLAQPWWDITLDHRNMLYVYKTETDKWIPAPKSRAVSTVPSPLPSYTSSVRPLYGKREKKRKCSIM</sequence>
<dbReference type="Gene3D" id="3.10.20.90">
    <property type="entry name" value="Phosphatidylinositol 3-kinase Catalytic Subunit, Chain A, domain 1"/>
    <property type="match status" value="1"/>
</dbReference>
<dbReference type="Gene3D" id="3.40.50.410">
    <property type="entry name" value="von Willebrand factor, type A domain"/>
    <property type="match status" value="1"/>
</dbReference>
<protein>
    <recommendedName>
        <fullName evidence="1">Ubiquitin-like domain-containing protein</fullName>
    </recommendedName>
</protein>
<dbReference type="InterPro" id="IPR036465">
    <property type="entry name" value="vWFA_dom_sf"/>
</dbReference>
<comment type="caution">
    <text evidence="2">The sequence shown here is derived from an EMBL/GenBank/DDBJ whole genome shotgun (WGS) entry which is preliminary data.</text>
</comment>
<feature type="domain" description="Ubiquitin-like" evidence="1">
    <location>
        <begin position="6"/>
        <end position="72"/>
    </location>
</feature>
<dbReference type="PROSITE" id="PS50053">
    <property type="entry name" value="UBIQUITIN_2"/>
    <property type="match status" value="1"/>
</dbReference>
<keyword evidence="3" id="KW-1185">Reference proteome</keyword>
<dbReference type="SUPFAM" id="SSF54236">
    <property type="entry name" value="Ubiquitin-like"/>
    <property type="match status" value="1"/>
</dbReference>
<dbReference type="SUPFAM" id="SSF53300">
    <property type="entry name" value="vWA-like"/>
    <property type="match status" value="1"/>
</dbReference>
<reference evidence="2 3" key="1">
    <citation type="submission" date="2024-04" db="EMBL/GenBank/DDBJ databases">
        <authorList>
            <consortium name="Genoscope - CEA"/>
            <person name="William W."/>
        </authorList>
    </citation>
    <scope>NUCLEOTIDE SEQUENCE [LARGE SCALE GENOMIC DNA]</scope>
</reference>
<dbReference type="PANTHER" id="PTHR47824">
    <property type="entry name" value="UBIQUITIN-LIKE DOMAIN-CONTAINING PROTEIN"/>
    <property type="match status" value="1"/>
</dbReference>
<dbReference type="SMART" id="SM00213">
    <property type="entry name" value="UBQ"/>
    <property type="match status" value="1"/>
</dbReference>
<accession>A0AAV2IFM6</accession>
<evidence type="ECO:0000313" key="2">
    <source>
        <dbReference type="EMBL" id="CAL1545049.1"/>
    </source>
</evidence>
<dbReference type="Pfam" id="PF00240">
    <property type="entry name" value="ubiquitin"/>
    <property type="match status" value="1"/>
</dbReference>